<organism evidence="1 2">
    <name type="scientific">Chitinophaga niabensis</name>
    <dbReference type="NCBI Taxonomy" id="536979"/>
    <lineage>
        <taxon>Bacteria</taxon>
        <taxon>Pseudomonadati</taxon>
        <taxon>Bacteroidota</taxon>
        <taxon>Chitinophagia</taxon>
        <taxon>Chitinophagales</taxon>
        <taxon>Chitinophagaceae</taxon>
        <taxon>Chitinophaga</taxon>
    </lineage>
</organism>
<protein>
    <submittedName>
        <fullName evidence="1">Uncharacterized protein</fullName>
    </submittedName>
</protein>
<proteinExistence type="predicted"/>
<dbReference type="AlphaFoldDB" id="A0A1N6DU52"/>
<dbReference type="Proteomes" id="UP000185003">
    <property type="component" value="Unassembled WGS sequence"/>
</dbReference>
<sequence length="86" mass="8789">MKKLKLDLHNIEGSQVLTREQLKKVLGGVANVTTAGNCSISQACHSGLTISCSGSGSACKSVTCASGTVGIQCDSDDPICCSRDEA</sequence>
<gene>
    <name evidence="1" type="ORF">SAMN04488055_1077</name>
</gene>
<dbReference type="RefSeq" id="WP_074238252.1">
    <property type="nucleotide sequence ID" value="NZ_FSRA01000001.1"/>
</dbReference>
<accession>A0A1N6DU52</accession>
<evidence type="ECO:0000313" key="1">
    <source>
        <dbReference type="EMBL" id="SIN74237.1"/>
    </source>
</evidence>
<dbReference type="EMBL" id="FSRA01000001">
    <property type="protein sequence ID" value="SIN74237.1"/>
    <property type="molecule type" value="Genomic_DNA"/>
</dbReference>
<reference evidence="1 2" key="1">
    <citation type="submission" date="2016-11" db="EMBL/GenBank/DDBJ databases">
        <authorList>
            <person name="Jaros S."/>
            <person name="Januszkiewicz K."/>
            <person name="Wedrychowicz H."/>
        </authorList>
    </citation>
    <scope>NUCLEOTIDE SEQUENCE [LARGE SCALE GENOMIC DNA]</scope>
    <source>
        <strain evidence="1 2">DSM 24787</strain>
    </source>
</reference>
<dbReference type="STRING" id="536979.SAMN04488055_1077"/>
<dbReference type="OrthoDB" id="800074at2"/>
<keyword evidence="2" id="KW-1185">Reference proteome</keyword>
<evidence type="ECO:0000313" key="2">
    <source>
        <dbReference type="Proteomes" id="UP000185003"/>
    </source>
</evidence>
<name>A0A1N6DU52_9BACT</name>